<dbReference type="InterPro" id="IPR036416">
    <property type="entry name" value="Pept_tRNA_hydro_sf"/>
</dbReference>
<dbReference type="Gene3D" id="3.40.50.1470">
    <property type="entry name" value="Peptidyl-tRNA hydrolase"/>
    <property type="match status" value="1"/>
</dbReference>
<dbReference type="EMBL" id="JBDODL010000011">
    <property type="protein sequence ID" value="MES1918070.1"/>
    <property type="molecule type" value="Genomic_DNA"/>
</dbReference>
<keyword evidence="5" id="KW-1185">Reference proteome</keyword>
<keyword evidence="2" id="KW-0378">Hydrolase</keyword>
<dbReference type="SUPFAM" id="SSF53178">
    <property type="entry name" value="Peptidyl-tRNA hydrolase-like"/>
    <property type="match status" value="1"/>
</dbReference>
<evidence type="ECO:0008006" key="6">
    <source>
        <dbReference type="Google" id="ProtNLM"/>
    </source>
</evidence>
<proteinExistence type="predicted"/>
<dbReference type="NCBIfam" id="TIGR00447">
    <property type="entry name" value="pth"/>
    <property type="match status" value="1"/>
</dbReference>
<dbReference type="InterPro" id="IPR001328">
    <property type="entry name" value="Pept_tRNA_hydro"/>
</dbReference>
<sequence length="222" mass="24635">MFHKGLLGTNVLKATRSIFTPWGRVRHDKLWKPKLVVGLGNPGMDGTRHNLGAMWVRHIAKQCEAQLEPLPKLNSAVCRLDNPEKTVLMVPTTYMNLSGEAVKQCITELGISPDDVAVVHDCLEVEVGEVKIRKKGSLNGHHGLLNIARETGHKKLKRLSIGIGRPDSVEEVIDYVLGKPDLEDFAKIEGFAFNFVGNEFIKELYDAPEDKMIGIPVLGHEN</sequence>
<protein>
    <recommendedName>
        <fullName evidence="6">Peptidyl-tRNA hydrolase</fullName>
    </recommendedName>
</protein>
<name>A0ABV2AEE2_9EUKA</name>
<evidence type="ECO:0000256" key="3">
    <source>
        <dbReference type="ARBA" id="ARBA00022884"/>
    </source>
</evidence>
<evidence type="ECO:0000256" key="1">
    <source>
        <dbReference type="ARBA" id="ARBA00022555"/>
    </source>
</evidence>
<evidence type="ECO:0000313" key="5">
    <source>
        <dbReference type="Proteomes" id="UP001439008"/>
    </source>
</evidence>
<dbReference type="CDD" id="cd00462">
    <property type="entry name" value="PTH"/>
    <property type="match status" value="1"/>
</dbReference>
<dbReference type="Pfam" id="PF01195">
    <property type="entry name" value="Pept_tRNA_hydro"/>
    <property type="match status" value="1"/>
</dbReference>
<dbReference type="Proteomes" id="UP001439008">
    <property type="component" value="Unassembled WGS sequence"/>
</dbReference>
<gene>
    <name evidence="4" type="ORF">MHBO_000093</name>
</gene>
<dbReference type="PANTHER" id="PTHR17224:SF1">
    <property type="entry name" value="PEPTIDYL-TRNA HYDROLASE"/>
    <property type="match status" value="1"/>
</dbReference>
<evidence type="ECO:0000313" key="4">
    <source>
        <dbReference type="EMBL" id="MES1918070.1"/>
    </source>
</evidence>
<accession>A0ABV2AEE2</accession>
<comment type="caution">
    <text evidence="4">The sequence shown here is derived from an EMBL/GenBank/DDBJ whole genome shotgun (WGS) entry which is preliminary data.</text>
</comment>
<dbReference type="PANTHER" id="PTHR17224">
    <property type="entry name" value="PEPTIDYL-TRNA HYDROLASE"/>
    <property type="match status" value="1"/>
</dbReference>
<evidence type="ECO:0000256" key="2">
    <source>
        <dbReference type="ARBA" id="ARBA00022801"/>
    </source>
</evidence>
<keyword evidence="3" id="KW-0694">RNA-binding</keyword>
<reference evidence="4 5" key="1">
    <citation type="journal article" date="2024" name="BMC Biol.">
        <title>Comparative genomics of Ascetosporea gives new insight into the evolutionary basis for animal parasitism in Rhizaria.</title>
        <authorList>
            <person name="Hiltunen Thoren M."/>
            <person name="Onut-Brannstrom I."/>
            <person name="Alfjorden A."/>
            <person name="Peckova H."/>
            <person name="Swords F."/>
            <person name="Hooper C."/>
            <person name="Holzer A.S."/>
            <person name="Bass D."/>
            <person name="Burki F."/>
        </authorList>
    </citation>
    <scope>NUCLEOTIDE SEQUENCE [LARGE SCALE GENOMIC DNA]</scope>
    <source>
        <strain evidence="4">20-A016</strain>
    </source>
</reference>
<organism evidence="4 5">
    <name type="scientific">Bonamia ostreae</name>
    <dbReference type="NCBI Taxonomy" id="126728"/>
    <lineage>
        <taxon>Eukaryota</taxon>
        <taxon>Sar</taxon>
        <taxon>Rhizaria</taxon>
        <taxon>Endomyxa</taxon>
        <taxon>Ascetosporea</taxon>
        <taxon>Haplosporida</taxon>
        <taxon>Bonamia</taxon>
    </lineage>
</organism>
<keyword evidence="1" id="KW-0820">tRNA-binding</keyword>